<proteinExistence type="predicted"/>
<dbReference type="EMBL" id="ASGP02000001">
    <property type="protein sequence ID" value="KAH9530200.1"/>
    <property type="molecule type" value="Genomic_DNA"/>
</dbReference>
<organism evidence="1 2">
    <name type="scientific">Dermatophagoides farinae</name>
    <name type="common">American house dust mite</name>
    <dbReference type="NCBI Taxonomy" id="6954"/>
    <lineage>
        <taxon>Eukaryota</taxon>
        <taxon>Metazoa</taxon>
        <taxon>Ecdysozoa</taxon>
        <taxon>Arthropoda</taxon>
        <taxon>Chelicerata</taxon>
        <taxon>Arachnida</taxon>
        <taxon>Acari</taxon>
        <taxon>Acariformes</taxon>
        <taxon>Sarcoptiformes</taxon>
        <taxon>Astigmata</taxon>
        <taxon>Psoroptidia</taxon>
        <taxon>Analgoidea</taxon>
        <taxon>Pyroglyphidae</taxon>
        <taxon>Dermatophagoidinae</taxon>
        <taxon>Dermatophagoides</taxon>
    </lineage>
</organism>
<reference evidence="1" key="2">
    <citation type="journal article" date="2022" name="Res Sq">
        <title>Comparative Genomics Reveals Insights into the Divergent Evolution of Astigmatic Mites and Household Pest Adaptations.</title>
        <authorList>
            <person name="Xiong Q."/>
            <person name="Wan A.T.-Y."/>
            <person name="Liu X.-Y."/>
            <person name="Fung C.S.-H."/>
            <person name="Xiao X."/>
            <person name="Malainual N."/>
            <person name="Hou J."/>
            <person name="Wang L."/>
            <person name="Wang M."/>
            <person name="Yang K."/>
            <person name="Cui Y."/>
            <person name="Leung E."/>
            <person name="Nong W."/>
            <person name="Shin S.-K."/>
            <person name="Au S."/>
            <person name="Jeong K.Y."/>
            <person name="Chew F.T."/>
            <person name="Hui J."/>
            <person name="Leung T.F."/>
            <person name="Tungtrongchitr A."/>
            <person name="Zhong N."/>
            <person name="Liu Z."/>
            <person name="Tsui S."/>
        </authorList>
    </citation>
    <scope>NUCLEOTIDE SEQUENCE</scope>
    <source>
        <strain evidence="1">Derf</strain>
        <tissue evidence="1">Whole organism</tissue>
    </source>
</reference>
<name>A0A922LDR6_DERFA</name>
<dbReference type="Proteomes" id="UP000790347">
    <property type="component" value="Unassembled WGS sequence"/>
</dbReference>
<accession>A0A922LDR6</accession>
<reference evidence="1" key="1">
    <citation type="submission" date="2013-05" db="EMBL/GenBank/DDBJ databases">
        <authorList>
            <person name="Yim A.K.Y."/>
            <person name="Chan T.F."/>
            <person name="Ji K.M."/>
            <person name="Liu X.Y."/>
            <person name="Zhou J.W."/>
            <person name="Li R.Q."/>
            <person name="Yang K.Y."/>
            <person name="Li J."/>
            <person name="Li M."/>
            <person name="Law P.T.W."/>
            <person name="Wu Y.L."/>
            <person name="Cai Z.L."/>
            <person name="Qin H."/>
            <person name="Bao Y."/>
            <person name="Leung R.K.K."/>
            <person name="Ng P.K.S."/>
            <person name="Zou J."/>
            <person name="Zhong X.J."/>
            <person name="Ran P.X."/>
            <person name="Zhong N.S."/>
            <person name="Liu Z.G."/>
            <person name="Tsui S.K.W."/>
        </authorList>
    </citation>
    <scope>NUCLEOTIDE SEQUENCE</scope>
    <source>
        <strain evidence="1">Derf</strain>
        <tissue evidence="1">Whole organism</tissue>
    </source>
</reference>
<comment type="caution">
    <text evidence="1">The sequence shown here is derived from an EMBL/GenBank/DDBJ whole genome shotgun (WGS) entry which is preliminary data.</text>
</comment>
<evidence type="ECO:0000313" key="1">
    <source>
        <dbReference type="EMBL" id="KAH9530200.1"/>
    </source>
</evidence>
<gene>
    <name evidence="1" type="ORF">DERF_004023</name>
</gene>
<sequence length="75" mass="9098">MTTNMINMMRSPDNKNHEWNLQPFSLANCREKKIFPNPSTTIKRHPHHHRQMCVTFMMHDWLTAQKGQRFKTIYI</sequence>
<keyword evidence="2" id="KW-1185">Reference proteome</keyword>
<protein>
    <submittedName>
        <fullName evidence="1">Uncharacterized protein</fullName>
    </submittedName>
</protein>
<evidence type="ECO:0000313" key="2">
    <source>
        <dbReference type="Proteomes" id="UP000790347"/>
    </source>
</evidence>
<dbReference type="AlphaFoldDB" id="A0A922LDR6"/>